<gene>
    <name evidence="1" type="ORF">KDA10_02775</name>
</gene>
<proteinExistence type="predicted"/>
<name>A0A955IX83_UNCKA</name>
<evidence type="ECO:0000313" key="2">
    <source>
        <dbReference type="Proteomes" id="UP000714817"/>
    </source>
</evidence>
<dbReference type="SUPFAM" id="SSF48371">
    <property type="entry name" value="ARM repeat"/>
    <property type="match status" value="1"/>
</dbReference>
<dbReference type="InterPro" id="IPR016024">
    <property type="entry name" value="ARM-type_fold"/>
</dbReference>
<dbReference type="Pfam" id="PF08713">
    <property type="entry name" value="DNA_alkylation"/>
    <property type="match status" value="1"/>
</dbReference>
<dbReference type="AlphaFoldDB" id="A0A955IX83"/>
<reference evidence="1" key="2">
    <citation type="journal article" date="2021" name="Microbiome">
        <title>Successional dynamics and alternative stable states in a saline activated sludge microbial community over 9 years.</title>
        <authorList>
            <person name="Wang Y."/>
            <person name="Ye J."/>
            <person name="Ju F."/>
            <person name="Liu L."/>
            <person name="Boyd J.A."/>
            <person name="Deng Y."/>
            <person name="Parks D.H."/>
            <person name="Jiang X."/>
            <person name="Yin X."/>
            <person name="Woodcroft B.J."/>
            <person name="Tyson G.W."/>
            <person name="Hugenholtz P."/>
            <person name="Polz M.F."/>
            <person name="Zhang T."/>
        </authorList>
    </citation>
    <scope>NUCLEOTIDE SEQUENCE</scope>
    <source>
        <strain evidence="1">HKST-UBA80</strain>
    </source>
</reference>
<evidence type="ECO:0000313" key="1">
    <source>
        <dbReference type="EMBL" id="MCA9302255.1"/>
    </source>
</evidence>
<dbReference type="PANTHER" id="PTHR34070:SF1">
    <property type="entry name" value="DNA ALKYLATION REPAIR PROTEIN"/>
    <property type="match status" value="1"/>
</dbReference>
<comment type="caution">
    <text evidence="1">The sequence shown here is derived from an EMBL/GenBank/DDBJ whole genome shotgun (WGS) entry which is preliminary data.</text>
</comment>
<dbReference type="Gene3D" id="1.25.10.90">
    <property type="match status" value="1"/>
</dbReference>
<dbReference type="CDD" id="cd06561">
    <property type="entry name" value="AlkD_like"/>
    <property type="match status" value="1"/>
</dbReference>
<sequence>MQKSKLPPSIRSISKSPIDQQKIINDIQQELINNIDKKYKLSSLKFYKHKTHNYGVKTPLVRKIAIKYFREIKSLNKKQIYEICENLLKNRSNEEATISIQWAGATSKDFTEKDFKIFESWLTKYIDNWSKDDDFCLHILNPLLKMYPNLIAHTKKWAMSKNMWLRRASAVCMISSDKSMYVSEHSLNDIFEVSIKLMGDREDLVQKGYGWLLKAASIRKQREVFDFIIENKLKMSRTSLRYAIEKMPPELRKKAMEK</sequence>
<dbReference type="InterPro" id="IPR014825">
    <property type="entry name" value="DNA_alkylation"/>
</dbReference>
<dbReference type="EMBL" id="JAGQNY010000009">
    <property type="protein sequence ID" value="MCA9302255.1"/>
    <property type="molecule type" value="Genomic_DNA"/>
</dbReference>
<dbReference type="Proteomes" id="UP000714817">
    <property type="component" value="Unassembled WGS sequence"/>
</dbReference>
<protein>
    <submittedName>
        <fullName evidence="1">DNA alkylation repair protein</fullName>
    </submittedName>
</protein>
<reference evidence="1" key="1">
    <citation type="submission" date="2020-04" db="EMBL/GenBank/DDBJ databases">
        <authorList>
            <person name="Zhang T."/>
        </authorList>
    </citation>
    <scope>NUCLEOTIDE SEQUENCE</scope>
    <source>
        <strain evidence="1">HKST-UBA80</strain>
    </source>
</reference>
<organism evidence="1 2">
    <name type="scientific">candidate division WWE3 bacterium</name>
    <dbReference type="NCBI Taxonomy" id="2053526"/>
    <lineage>
        <taxon>Bacteria</taxon>
        <taxon>Katanobacteria</taxon>
    </lineage>
</organism>
<accession>A0A955IX83</accession>
<dbReference type="PANTHER" id="PTHR34070">
    <property type="entry name" value="ARMADILLO-TYPE FOLD"/>
    <property type="match status" value="1"/>
</dbReference>